<evidence type="ECO:0000313" key="2">
    <source>
        <dbReference type="Proteomes" id="UP000501726"/>
    </source>
</evidence>
<dbReference type="EMBL" id="AP021889">
    <property type="protein sequence ID" value="BBP45022.1"/>
    <property type="molecule type" value="Genomic_DNA"/>
</dbReference>
<proteinExistence type="predicted"/>
<evidence type="ECO:0000313" key="1">
    <source>
        <dbReference type="EMBL" id="BBP45022.1"/>
    </source>
</evidence>
<reference evidence="2" key="1">
    <citation type="submission" date="2019-11" db="EMBL/GenBank/DDBJ databases">
        <title>Isolation and characterization of two novel species in the genus Thiomicrorhabdus.</title>
        <authorList>
            <person name="Mochizuki J."/>
            <person name="Kojima H."/>
            <person name="Fukui M."/>
        </authorList>
    </citation>
    <scope>NUCLEOTIDE SEQUENCE [LARGE SCALE GENOMIC DNA]</scope>
    <source>
        <strain evidence="2">aks77</strain>
    </source>
</reference>
<evidence type="ECO:0008006" key="3">
    <source>
        <dbReference type="Google" id="ProtNLM"/>
    </source>
</evidence>
<dbReference type="NCBIfam" id="NF047593">
    <property type="entry name" value="IS66_ISAeme5_TnpA"/>
    <property type="match status" value="1"/>
</dbReference>
<keyword evidence="2" id="KW-1185">Reference proteome</keyword>
<dbReference type="KEGG" id="tse:THMIRHAS_03950"/>
<name>A0A6F8PSB2_9GAMM</name>
<accession>A0A6F8PSB2</accession>
<dbReference type="RefSeq" id="WP_173270121.1">
    <property type="nucleotide sequence ID" value="NZ_AP021889.1"/>
</dbReference>
<gene>
    <name evidence="1" type="ORF">THMIRHAS_03950</name>
</gene>
<sequence length="99" mass="11200">MSKHELWVQRIADWQASGLSQRAFCQQEGLAISTFYTWLRKLQSLSKELVKEPSAFLPMVIHDKPEPSSTTITVKAEGLAFECSVVQLAQLITELNRHA</sequence>
<dbReference type="Proteomes" id="UP000501726">
    <property type="component" value="Chromosome"/>
</dbReference>
<dbReference type="AlphaFoldDB" id="A0A6F8PSB2"/>
<organism evidence="1 2">
    <name type="scientific">Thiosulfatimonas sediminis</name>
    <dbReference type="NCBI Taxonomy" id="2675054"/>
    <lineage>
        <taxon>Bacteria</taxon>
        <taxon>Pseudomonadati</taxon>
        <taxon>Pseudomonadota</taxon>
        <taxon>Gammaproteobacteria</taxon>
        <taxon>Thiotrichales</taxon>
        <taxon>Piscirickettsiaceae</taxon>
        <taxon>Thiosulfatimonas</taxon>
    </lineage>
</organism>
<protein>
    <recommendedName>
        <fullName evidence="3">Transposase</fullName>
    </recommendedName>
</protein>